<dbReference type="PANTHER" id="PTHR20861">
    <property type="entry name" value="HOMOSERINE/4-DIPHOSPHOCYTIDYL-2-C-METHYL-D-ERYTHRITOL KINASE"/>
    <property type="match status" value="1"/>
</dbReference>
<dbReference type="GO" id="GO:0005524">
    <property type="term" value="F:ATP binding"/>
    <property type="evidence" value="ECO:0007669"/>
    <property type="project" value="UniProtKB-UniRule"/>
</dbReference>
<proteinExistence type="inferred from homology"/>
<dbReference type="Pfam" id="PF08544">
    <property type="entry name" value="GHMP_kinases_C"/>
    <property type="match status" value="1"/>
</dbReference>
<gene>
    <name evidence="10" type="ORF">ENM30_02845</name>
    <name evidence="9" type="ORF">ENT82_02050</name>
    <name evidence="8" type="ORF">ENU43_03395</name>
</gene>
<dbReference type="GO" id="GO:0008652">
    <property type="term" value="P:amino acid biosynthetic process"/>
    <property type="evidence" value="ECO:0007669"/>
    <property type="project" value="UniProtKB-KW"/>
</dbReference>
<feature type="domain" description="GHMP kinase C-terminal" evidence="7">
    <location>
        <begin position="208"/>
        <end position="289"/>
    </location>
</feature>
<dbReference type="PIRSF" id="PIRSF004884">
    <property type="entry name" value="Sugar_kin_arch"/>
    <property type="match status" value="1"/>
</dbReference>
<dbReference type="InterPro" id="IPR020568">
    <property type="entry name" value="Ribosomal_Su5_D2-typ_SF"/>
</dbReference>
<dbReference type="UniPathway" id="UPA00065"/>
<keyword evidence="2 5" id="KW-0808">Transferase</keyword>
<dbReference type="Gene3D" id="3.30.230.10">
    <property type="match status" value="1"/>
</dbReference>
<comment type="subunit">
    <text evidence="5">Homodimer.</text>
</comment>
<reference evidence="9" key="1">
    <citation type="journal article" date="2020" name="mSystems">
        <title>Genome- and Community-Level Interaction Insights into Carbon Utilization and Element Cycling Functions of Hydrothermarchaeota in Hydrothermal Sediment.</title>
        <authorList>
            <person name="Zhou Z."/>
            <person name="Liu Y."/>
            <person name="Xu W."/>
            <person name="Pan J."/>
            <person name="Luo Z.H."/>
            <person name="Li M."/>
        </authorList>
    </citation>
    <scope>NUCLEOTIDE SEQUENCE [LARGE SCALE GENOMIC DNA]</scope>
    <source>
        <strain evidence="10">SpSt-1073</strain>
        <strain evidence="9">SpSt-613</strain>
        <strain evidence="8">SpSt-669</strain>
    </source>
</reference>
<evidence type="ECO:0000259" key="7">
    <source>
        <dbReference type="Pfam" id="PF08544"/>
    </source>
</evidence>
<evidence type="ECO:0000313" key="8">
    <source>
        <dbReference type="EMBL" id="HGL40695.1"/>
    </source>
</evidence>
<dbReference type="Pfam" id="PF00288">
    <property type="entry name" value="GHMP_kinases_N"/>
    <property type="match status" value="1"/>
</dbReference>
<dbReference type="InterPro" id="IPR006204">
    <property type="entry name" value="GHMP_kinase_N_dom"/>
</dbReference>
<accession>A0A7C4E1B1</accession>
<evidence type="ECO:0000259" key="6">
    <source>
        <dbReference type="Pfam" id="PF00288"/>
    </source>
</evidence>
<keyword evidence="1" id="KW-0028">Amino-acid biosynthesis</keyword>
<comment type="pathway">
    <text evidence="5">Cofactor biosynthesis; 5,6,7,8-tetrahydromethanopterin biosynthesis.</text>
</comment>
<evidence type="ECO:0000256" key="5">
    <source>
        <dbReference type="PIRNR" id="PIRNR004884"/>
    </source>
</evidence>
<evidence type="ECO:0000256" key="4">
    <source>
        <dbReference type="ARBA" id="ARBA00022840"/>
    </source>
</evidence>
<dbReference type="AlphaFoldDB" id="A0A7C4E1B1"/>
<keyword evidence="5" id="KW-0328">Glycosyltransferase</keyword>
<comment type="catalytic activity">
    <reaction evidence="5">
        <text>5-phospho-alpha-D-ribose 1-diphosphate + 4-hydroxybenzoate + H(+) = 4-(beta-D-ribofuranosyl)phenol 5'-phosphate + CO2 + diphosphate</text>
        <dbReference type="Rhea" id="RHEA:48556"/>
        <dbReference type="ChEBI" id="CHEBI:15378"/>
        <dbReference type="ChEBI" id="CHEBI:16526"/>
        <dbReference type="ChEBI" id="CHEBI:17879"/>
        <dbReference type="ChEBI" id="CHEBI:33019"/>
        <dbReference type="ChEBI" id="CHEBI:58017"/>
        <dbReference type="ChEBI" id="CHEBI:82767"/>
        <dbReference type="EC" id="2.4.2.54"/>
    </reaction>
</comment>
<name>A0A7C4E1B1_CALS0</name>
<evidence type="ECO:0000256" key="2">
    <source>
        <dbReference type="ARBA" id="ARBA00022679"/>
    </source>
</evidence>
<dbReference type="InterPro" id="IPR036554">
    <property type="entry name" value="GHMP_kinase_C_sf"/>
</dbReference>
<keyword evidence="4" id="KW-0067">ATP-binding</keyword>
<sequence length="311" mass="34091">MIVEVEAFARLHMGLFELGQHFGRRWGGVGVSIKQPSMRVTVNTEGSEKVEGVDVEEVERVVTTLSRSFGREFKGGISVDSGIPVHRGFGSRTQLRLALATAICKAMNVECEVHSIAEILGIGEVSSVGTHLFAYGGFVVQLPRQANRTGLGSFIRLEFPEDWWFVVAYPVDGRGLDEHEERRLFAALSPQEPLTCMEISHLILGYLLPTLLERDLTGFGECLSILQRLVGQYFASAQGGVFRMAEAVQLLRMAGAKGVGQSSWGPAVYGLFGDRLEAENAVSEVRKHLGDNWNVYATTTVNHGARVSVRP</sequence>
<dbReference type="GO" id="GO:0043793">
    <property type="term" value="F:beta-ribofuranosylaminobenzene 5'-phosphate synthase activity"/>
    <property type="evidence" value="ECO:0007669"/>
    <property type="project" value="UniProtKB-EC"/>
</dbReference>
<dbReference type="InterPro" id="IPR014721">
    <property type="entry name" value="Ribsml_uS5_D2-typ_fold_subgr"/>
</dbReference>
<dbReference type="PANTHER" id="PTHR20861:SF6">
    <property type="entry name" value="BETA-RIBOFURANOSYLPHENOL 5'-PHOSPHATE SYNTHASE"/>
    <property type="match status" value="1"/>
</dbReference>
<evidence type="ECO:0000313" key="9">
    <source>
        <dbReference type="EMBL" id="HGN89897.1"/>
    </source>
</evidence>
<keyword evidence="3" id="KW-0547">Nucleotide-binding</keyword>
<comment type="similarity">
    <text evidence="5">Belongs to the beta-RFA-P synthase family.</text>
</comment>
<comment type="function">
    <text evidence="5">Catalyzes the condensation of 4-aminobenzoate (pABA) with 5-phospho-alpha-D-ribose 1-diphosphate (PRPP) to produce beta-ribofuranosylaminobenzene 5'-phosphate (beta-RFA-P).</text>
</comment>
<organism evidence="9">
    <name type="scientific">Caldiarchaeum subterraneum</name>
    <dbReference type="NCBI Taxonomy" id="311458"/>
    <lineage>
        <taxon>Archaea</taxon>
        <taxon>Nitrososphaerota</taxon>
        <taxon>Candidatus Caldarchaeales</taxon>
        <taxon>Candidatus Caldarchaeaceae</taxon>
        <taxon>Candidatus Caldarchaeum</taxon>
    </lineage>
</organism>
<dbReference type="EC" id="2.4.2.54" evidence="5"/>
<evidence type="ECO:0000256" key="3">
    <source>
        <dbReference type="ARBA" id="ARBA00022741"/>
    </source>
</evidence>
<dbReference type="Gene3D" id="3.30.70.890">
    <property type="entry name" value="GHMP kinase, C-terminal domain"/>
    <property type="match status" value="1"/>
</dbReference>
<evidence type="ECO:0000313" key="10">
    <source>
        <dbReference type="EMBL" id="HHN52231.1"/>
    </source>
</evidence>
<protein>
    <recommendedName>
        <fullName evidence="5">Beta-ribofuranosylaminobenzene 5'-phosphate synthase</fullName>
        <shortName evidence="5">Beta-RFA-P synthase</shortName>
        <ecNumber evidence="5">2.4.2.54</ecNumber>
    </recommendedName>
</protein>
<feature type="domain" description="GHMP kinase N-terminal" evidence="6">
    <location>
        <begin position="58"/>
        <end position="125"/>
    </location>
</feature>
<dbReference type="GO" id="GO:0016301">
    <property type="term" value="F:kinase activity"/>
    <property type="evidence" value="ECO:0007669"/>
    <property type="project" value="UniProtKB-KW"/>
</dbReference>
<comment type="caution">
    <text evidence="9">The sequence shown here is derived from an EMBL/GenBank/DDBJ whole genome shotgun (WGS) entry which is preliminary data.</text>
</comment>
<dbReference type="InterPro" id="IPR004422">
    <property type="entry name" value="RFAP_synthase"/>
</dbReference>
<dbReference type="EMBL" id="DTAD01000023">
    <property type="protein sequence ID" value="HGN89897.1"/>
    <property type="molecule type" value="Genomic_DNA"/>
</dbReference>
<keyword evidence="9" id="KW-0418">Kinase</keyword>
<dbReference type="EMBL" id="DRXG01000056">
    <property type="protein sequence ID" value="HHN52231.1"/>
    <property type="molecule type" value="Genomic_DNA"/>
</dbReference>
<dbReference type="SUPFAM" id="SSF54211">
    <property type="entry name" value="Ribosomal protein S5 domain 2-like"/>
    <property type="match status" value="1"/>
</dbReference>
<evidence type="ECO:0000256" key="1">
    <source>
        <dbReference type="ARBA" id="ARBA00022605"/>
    </source>
</evidence>
<dbReference type="EMBL" id="DTCM01000040">
    <property type="protein sequence ID" value="HGL40695.1"/>
    <property type="molecule type" value="Genomic_DNA"/>
</dbReference>
<dbReference type="InterPro" id="IPR013750">
    <property type="entry name" value="GHMP_kinase_C_dom"/>
</dbReference>